<gene>
    <name evidence="2" type="ORF">SAMN05660976_08329</name>
</gene>
<accession>A0A1H8JFF5</accession>
<name>A0A1H8JFF5_9ACTN</name>
<proteinExistence type="predicted"/>
<reference evidence="2 3" key="1">
    <citation type="submission" date="2016-10" db="EMBL/GenBank/DDBJ databases">
        <authorList>
            <person name="de Groot N.N."/>
        </authorList>
    </citation>
    <scope>NUCLEOTIDE SEQUENCE [LARGE SCALE GENOMIC DNA]</scope>
    <source>
        <strain evidence="2 3">DSM 43357</strain>
    </source>
</reference>
<evidence type="ECO:0000313" key="2">
    <source>
        <dbReference type="EMBL" id="SEN79155.1"/>
    </source>
</evidence>
<feature type="region of interest" description="Disordered" evidence="1">
    <location>
        <begin position="198"/>
        <end position="230"/>
    </location>
</feature>
<organism evidence="2 3">
    <name type="scientific">Nonomuraea pusilla</name>
    <dbReference type="NCBI Taxonomy" id="46177"/>
    <lineage>
        <taxon>Bacteria</taxon>
        <taxon>Bacillati</taxon>
        <taxon>Actinomycetota</taxon>
        <taxon>Actinomycetes</taxon>
        <taxon>Streptosporangiales</taxon>
        <taxon>Streptosporangiaceae</taxon>
        <taxon>Nonomuraea</taxon>
    </lineage>
</organism>
<sequence>MVHLGASDHQLVSAALTAGCLPVAVFTDAAREGVIWTRLARTHPAHDLKVTDLRITDLDDEAPLADLADSAGLVVTEQTCGQPGRCPGRPTSHEAPRAYGIAAAARLVKPGGHLAVVTGLHRQGGVVDPLPEVIVRARSVGLVYLQHIVALRHPARGERIEPDPLRHGLAGLQELPACAGLPTSARVHSDVLLFTRPKGLSKPHEPEAASWSSAASPATTASIAQVGGGR</sequence>
<feature type="compositionally biased region" description="Low complexity" evidence="1">
    <location>
        <begin position="208"/>
        <end position="224"/>
    </location>
</feature>
<evidence type="ECO:0000313" key="3">
    <source>
        <dbReference type="Proteomes" id="UP000198953"/>
    </source>
</evidence>
<dbReference type="AlphaFoldDB" id="A0A1H8JFF5"/>
<dbReference type="Proteomes" id="UP000198953">
    <property type="component" value="Unassembled WGS sequence"/>
</dbReference>
<protein>
    <submittedName>
        <fullName evidence="2">Uncharacterized protein</fullName>
    </submittedName>
</protein>
<dbReference type="STRING" id="46177.SAMN05660976_08329"/>
<evidence type="ECO:0000256" key="1">
    <source>
        <dbReference type="SAM" id="MobiDB-lite"/>
    </source>
</evidence>
<dbReference type="EMBL" id="FOBF01000037">
    <property type="protein sequence ID" value="SEN79155.1"/>
    <property type="molecule type" value="Genomic_DNA"/>
</dbReference>
<keyword evidence="3" id="KW-1185">Reference proteome</keyword>